<evidence type="ECO:0008006" key="5">
    <source>
        <dbReference type="Google" id="ProtNLM"/>
    </source>
</evidence>
<feature type="binding site" evidence="1">
    <location>
        <position position="49"/>
    </location>
    <ligand>
        <name>Mg(2+)</name>
        <dbReference type="ChEBI" id="CHEBI:18420"/>
        <label>1</label>
    </ligand>
</feature>
<feature type="binding site" evidence="1">
    <location>
        <position position="50"/>
    </location>
    <ligand>
        <name>Mg(2+)</name>
        <dbReference type="ChEBI" id="CHEBI:18420"/>
        <label>1</label>
    </ligand>
</feature>
<feature type="region of interest" description="Disordered" evidence="2">
    <location>
        <begin position="1"/>
        <end position="20"/>
    </location>
</feature>
<evidence type="ECO:0000256" key="1">
    <source>
        <dbReference type="PIRSR" id="PIRSR605502-1"/>
    </source>
</evidence>
<dbReference type="GO" id="GO:0046872">
    <property type="term" value="F:metal ion binding"/>
    <property type="evidence" value="ECO:0007669"/>
    <property type="project" value="UniProtKB-KW"/>
</dbReference>
<evidence type="ECO:0000256" key="2">
    <source>
        <dbReference type="SAM" id="MobiDB-lite"/>
    </source>
</evidence>
<gene>
    <name evidence="3" type="ORF">C1H66_11595</name>
</gene>
<reference evidence="3 4" key="1">
    <citation type="submission" date="2018-01" db="EMBL/GenBank/DDBJ databases">
        <title>Halomonas endophytica sp. nov., isolated from storage liquid in the stems of Populus euphratica.</title>
        <authorList>
            <person name="Chen C."/>
        </authorList>
    </citation>
    <scope>NUCLEOTIDE SEQUENCE [LARGE SCALE GENOMIC DNA]</scope>
    <source>
        <strain evidence="3 4">DSM 26881</strain>
    </source>
</reference>
<organism evidence="3 4">
    <name type="scientific">Halomonas heilongjiangensis</name>
    <dbReference type="NCBI Taxonomy" id="1387883"/>
    <lineage>
        <taxon>Bacteria</taxon>
        <taxon>Pseudomonadati</taxon>
        <taxon>Pseudomonadota</taxon>
        <taxon>Gammaproteobacteria</taxon>
        <taxon>Oceanospirillales</taxon>
        <taxon>Halomonadaceae</taxon>
        <taxon>Halomonas</taxon>
    </lineage>
</organism>
<comment type="caution">
    <text evidence="3">The sequence shown here is derived from an EMBL/GenBank/DDBJ whole genome shotgun (WGS) entry which is preliminary data.</text>
</comment>
<dbReference type="OrthoDB" id="9798107at2"/>
<sequence>MIAREGRHPHSPVGRRSPCSVPPAITAFLEASSVEAAIRNAVSLGGDADTQACMAGGMAEAFHGGLPEELRRETLARLTPDLRAVAEAFEARFLLT</sequence>
<comment type="cofactor">
    <cofactor evidence="1">
        <name>Mg(2+)</name>
        <dbReference type="ChEBI" id="CHEBI:18420"/>
    </cofactor>
    <text evidence="1">Binds 2 magnesium ions per subunit.</text>
</comment>
<dbReference type="Gene3D" id="1.10.4080.10">
    <property type="entry name" value="ADP-ribosylation/Crystallin J1"/>
    <property type="match status" value="1"/>
</dbReference>
<keyword evidence="1" id="KW-0479">Metal-binding</keyword>
<evidence type="ECO:0000313" key="4">
    <source>
        <dbReference type="Proteomes" id="UP000235346"/>
    </source>
</evidence>
<dbReference type="InterPro" id="IPR005502">
    <property type="entry name" value="Ribosyl_crysJ1"/>
</dbReference>
<proteinExistence type="predicted"/>
<keyword evidence="4" id="KW-1185">Reference proteome</keyword>
<dbReference type="Proteomes" id="UP000235346">
    <property type="component" value="Unassembled WGS sequence"/>
</dbReference>
<protein>
    <recommendedName>
        <fullName evidence="5">ADP-ribosylglycohydrolase</fullName>
    </recommendedName>
</protein>
<dbReference type="Pfam" id="PF03747">
    <property type="entry name" value="ADP_ribosyl_GH"/>
    <property type="match status" value="1"/>
</dbReference>
<accession>A0A2N7TM08</accession>
<dbReference type="InterPro" id="IPR036705">
    <property type="entry name" value="Ribosyl_crysJ1_sf"/>
</dbReference>
<name>A0A2N7TM08_9GAMM</name>
<dbReference type="SUPFAM" id="SSF101478">
    <property type="entry name" value="ADP-ribosylglycohydrolase"/>
    <property type="match status" value="1"/>
</dbReference>
<dbReference type="EMBL" id="PNRE01000051">
    <property type="protein sequence ID" value="PMR69217.1"/>
    <property type="molecule type" value="Genomic_DNA"/>
</dbReference>
<feature type="binding site" evidence="1">
    <location>
        <position position="47"/>
    </location>
    <ligand>
        <name>Mg(2+)</name>
        <dbReference type="ChEBI" id="CHEBI:18420"/>
        <label>1</label>
    </ligand>
</feature>
<dbReference type="AlphaFoldDB" id="A0A2N7TM08"/>
<evidence type="ECO:0000313" key="3">
    <source>
        <dbReference type="EMBL" id="PMR69217.1"/>
    </source>
</evidence>
<keyword evidence="1" id="KW-0460">Magnesium</keyword>